<dbReference type="EMBL" id="JAJAGQ010000007">
    <property type="protein sequence ID" value="KAJ8557257.1"/>
    <property type="molecule type" value="Genomic_DNA"/>
</dbReference>
<protein>
    <submittedName>
        <fullName evidence="1">Uncharacterized protein</fullName>
    </submittedName>
</protein>
<reference evidence="2" key="1">
    <citation type="journal article" date="2023" name="Proc. Natl. Acad. Sci. U.S.A.">
        <title>Genomic and structural basis for evolution of tropane alkaloid biosynthesis.</title>
        <authorList>
            <person name="Wanga Y.-J."/>
            <person name="Taina T."/>
            <person name="Yua J.-Y."/>
            <person name="Lia J."/>
            <person name="Xua B."/>
            <person name="Chenc J."/>
            <person name="D'Auriad J.C."/>
            <person name="Huanga J.-P."/>
            <person name="Huanga S.-X."/>
        </authorList>
    </citation>
    <scope>NUCLEOTIDE SEQUENCE [LARGE SCALE GENOMIC DNA]</scope>
    <source>
        <strain evidence="2">cv. KIB-2019</strain>
    </source>
</reference>
<dbReference type="AlphaFoldDB" id="A0A9Q1MCK8"/>
<comment type="caution">
    <text evidence="1">The sequence shown here is derived from an EMBL/GenBank/DDBJ whole genome shotgun (WGS) entry which is preliminary data.</text>
</comment>
<gene>
    <name evidence="1" type="ORF">K7X08_002882</name>
</gene>
<organism evidence="1 2">
    <name type="scientific">Anisodus acutangulus</name>
    <dbReference type="NCBI Taxonomy" id="402998"/>
    <lineage>
        <taxon>Eukaryota</taxon>
        <taxon>Viridiplantae</taxon>
        <taxon>Streptophyta</taxon>
        <taxon>Embryophyta</taxon>
        <taxon>Tracheophyta</taxon>
        <taxon>Spermatophyta</taxon>
        <taxon>Magnoliopsida</taxon>
        <taxon>eudicotyledons</taxon>
        <taxon>Gunneridae</taxon>
        <taxon>Pentapetalae</taxon>
        <taxon>asterids</taxon>
        <taxon>lamiids</taxon>
        <taxon>Solanales</taxon>
        <taxon>Solanaceae</taxon>
        <taxon>Solanoideae</taxon>
        <taxon>Hyoscyameae</taxon>
        <taxon>Anisodus</taxon>
    </lineage>
</organism>
<evidence type="ECO:0000313" key="2">
    <source>
        <dbReference type="Proteomes" id="UP001152561"/>
    </source>
</evidence>
<dbReference type="Proteomes" id="UP001152561">
    <property type="component" value="Unassembled WGS sequence"/>
</dbReference>
<keyword evidence="2" id="KW-1185">Reference proteome</keyword>
<evidence type="ECO:0000313" key="1">
    <source>
        <dbReference type="EMBL" id="KAJ8557257.1"/>
    </source>
</evidence>
<accession>A0A9Q1MCK8</accession>
<sequence>MPVEIRTQIPIGLLTCTSEICSGRKNSIEGPPPLFLLPLLPTLPHPHPWISFSGHNHHPTIRRTYMTV</sequence>
<proteinExistence type="predicted"/>
<name>A0A9Q1MCK8_9SOLA</name>